<evidence type="ECO:0000313" key="3">
    <source>
        <dbReference type="RefSeq" id="XP_058980312.1"/>
    </source>
</evidence>
<evidence type="ECO:0000313" key="2">
    <source>
        <dbReference type="Proteomes" id="UP001652621"/>
    </source>
</evidence>
<protein>
    <submittedName>
        <fullName evidence="3">Uncharacterized protein LOC131803223</fullName>
    </submittedName>
</protein>
<feature type="compositionally biased region" description="Polar residues" evidence="1">
    <location>
        <begin position="61"/>
        <end position="74"/>
    </location>
</feature>
<dbReference type="GeneID" id="131803223"/>
<dbReference type="Proteomes" id="UP001652621">
    <property type="component" value="Unplaced"/>
</dbReference>
<proteinExistence type="predicted"/>
<feature type="compositionally biased region" description="Polar residues" evidence="1">
    <location>
        <begin position="17"/>
        <end position="29"/>
    </location>
</feature>
<sequence length="146" mass="16240">MQPQQLPSQNNQPKPQTGIQPPQSQNCHLQQQGRIQSQPPQDSLPLQLPNQQPYTEGQLPQLPQNDQAQLPTGMQPQQLPSQNNQPKPQTGIQPPQSQNCHLQQQGRIQSQPPQDSLPLQLPNQQPYTEGQLPQAHLTSNAPTQMG</sequence>
<feature type="compositionally biased region" description="Polar residues" evidence="1">
    <location>
        <begin position="90"/>
        <end position="102"/>
    </location>
</feature>
<feature type="compositionally biased region" description="Polar residues" evidence="1">
    <location>
        <begin position="136"/>
        <end position="146"/>
    </location>
</feature>
<feature type="region of interest" description="Disordered" evidence="1">
    <location>
        <begin position="1"/>
        <end position="146"/>
    </location>
</feature>
<evidence type="ECO:0000256" key="1">
    <source>
        <dbReference type="SAM" id="MobiDB-lite"/>
    </source>
</evidence>
<keyword evidence="2" id="KW-1185">Reference proteome</keyword>
<name>A0ABM3V3F5_MUSDO</name>
<dbReference type="RefSeq" id="XP_058980312.1">
    <property type="nucleotide sequence ID" value="XM_059124329.1"/>
</dbReference>
<accession>A0ABM3V3F5</accession>
<organism evidence="2 3">
    <name type="scientific">Musca domestica</name>
    <name type="common">House fly</name>
    <dbReference type="NCBI Taxonomy" id="7370"/>
    <lineage>
        <taxon>Eukaryota</taxon>
        <taxon>Metazoa</taxon>
        <taxon>Ecdysozoa</taxon>
        <taxon>Arthropoda</taxon>
        <taxon>Hexapoda</taxon>
        <taxon>Insecta</taxon>
        <taxon>Pterygota</taxon>
        <taxon>Neoptera</taxon>
        <taxon>Endopterygota</taxon>
        <taxon>Diptera</taxon>
        <taxon>Brachycera</taxon>
        <taxon>Muscomorpha</taxon>
        <taxon>Muscoidea</taxon>
        <taxon>Muscidae</taxon>
        <taxon>Musca</taxon>
    </lineage>
</organism>
<feature type="compositionally biased region" description="Low complexity" evidence="1">
    <location>
        <begin position="103"/>
        <end position="126"/>
    </location>
</feature>
<gene>
    <name evidence="3" type="primary">LOC131803223</name>
</gene>
<feature type="compositionally biased region" description="Low complexity" evidence="1">
    <location>
        <begin position="30"/>
        <end position="53"/>
    </location>
</feature>
<feature type="compositionally biased region" description="Low complexity" evidence="1">
    <location>
        <begin position="75"/>
        <end position="89"/>
    </location>
</feature>
<feature type="compositionally biased region" description="Low complexity" evidence="1">
    <location>
        <begin position="1"/>
        <end position="16"/>
    </location>
</feature>
<reference evidence="3" key="1">
    <citation type="submission" date="2025-08" db="UniProtKB">
        <authorList>
            <consortium name="RefSeq"/>
        </authorList>
    </citation>
    <scope>IDENTIFICATION</scope>
    <source>
        <strain evidence="3">Aabys</strain>
        <tissue evidence="3">Whole body</tissue>
    </source>
</reference>